<dbReference type="GO" id="GO:0022857">
    <property type="term" value="F:transmembrane transporter activity"/>
    <property type="evidence" value="ECO:0007669"/>
    <property type="project" value="InterPro"/>
</dbReference>
<dbReference type="InterPro" id="IPR036259">
    <property type="entry name" value="MFS_trans_sf"/>
</dbReference>
<organism evidence="10 11">
    <name type="scientific">Mycobacterium numidiamassiliense</name>
    <dbReference type="NCBI Taxonomy" id="1841861"/>
    <lineage>
        <taxon>Bacteria</taxon>
        <taxon>Bacillati</taxon>
        <taxon>Actinomycetota</taxon>
        <taxon>Actinomycetes</taxon>
        <taxon>Mycobacteriales</taxon>
        <taxon>Mycobacteriaceae</taxon>
        <taxon>Mycobacterium</taxon>
    </lineage>
</organism>
<feature type="transmembrane region" description="Helical" evidence="8">
    <location>
        <begin position="196"/>
        <end position="215"/>
    </location>
</feature>
<evidence type="ECO:0000256" key="4">
    <source>
        <dbReference type="ARBA" id="ARBA00022692"/>
    </source>
</evidence>
<evidence type="ECO:0000256" key="5">
    <source>
        <dbReference type="ARBA" id="ARBA00022989"/>
    </source>
</evidence>
<dbReference type="Gene3D" id="1.20.1250.20">
    <property type="entry name" value="MFS general substrate transporter like domains"/>
    <property type="match status" value="1"/>
</dbReference>
<evidence type="ECO:0000256" key="1">
    <source>
        <dbReference type="ARBA" id="ARBA00004651"/>
    </source>
</evidence>
<keyword evidence="11" id="KW-1185">Reference proteome</keyword>
<sequence>MSVGNGLQPKRFGSGRTYLRRVVAASMAGTVVEWYEFFLYGTAATLVFGKVFFAKGGSDLDGILAAFVTYAVGFAARPVGGIVFGQLGDRYGRKKLLQLSLVLVGASTFLMGCLPTFAQIGYWAPALLVTLRFIQGFAVGGEWGGAILLVAEHSPNSSRGFWASWPQAGVPAGNMLATAVLLILTSTLSDAAFLSWGWRIAFWLSAVVVLIGYYIRTKVTDAPIFLEAQRQAQRSKRARAGILEVLKRYPRGVFTAMSLRVGENIMYYLVVTFSITYLKVHVHANTKAILWWLLVAHAVHFAVIPLFGHLSDRFGRRPVYFVGALAAGTWGFFAFPMMNSGRDTLILSAIVIGLVFHGLMYAVQPATMAEMFPTRMRYSGVSLGYQVTSIFAGSLAPIIAVRLLETYKSAVPIAWYLAGAASVSAVAALAARETKGIDLADVDLADSGPTSQHDPAVRQPDGPDPTALIEGAV</sequence>
<dbReference type="PANTHER" id="PTHR43045">
    <property type="entry name" value="SHIKIMATE TRANSPORTER"/>
    <property type="match status" value="1"/>
</dbReference>
<dbReference type="AlphaFoldDB" id="A0A2U3PA72"/>
<dbReference type="InterPro" id="IPR005828">
    <property type="entry name" value="MFS_sugar_transport-like"/>
</dbReference>
<reference evidence="10 11" key="1">
    <citation type="submission" date="2017-01" db="EMBL/GenBank/DDBJ databases">
        <authorList>
            <consortium name="Urmite Genomes"/>
        </authorList>
    </citation>
    <scope>NUCLEOTIDE SEQUENCE [LARGE SCALE GENOMIC DNA]</scope>
    <source>
        <strain evidence="10 11">AB215</strain>
    </source>
</reference>
<feature type="transmembrane region" description="Helical" evidence="8">
    <location>
        <begin position="344"/>
        <end position="363"/>
    </location>
</feature>
<dbReference type="RefSeq" id="WP_077079360.1">
    <property type="nucleotide sequence ID" value="NZ_FUEZ01000004.1"/>
</dbReference>
<feature type="transmembrane region" description="Helical" evidence="8">
    <location>
        <begin position="383"/>
        <end position="401"/>
    </location>
</feature>
<dbReference type="OrthoDB" id="8953821at2"/>
<dbReference type="CDD" id="cd17369">
    <property type="entry name" value="MFS_ShiA_like"/>
    <property type="match status" value="1"/>
</dbReference>
<feature type="transmembrane region" description="Helical" evidence="8">
    <location>
        <begin position="21"/>
        <end position="43"/>
    </location>
</feature>
<protein>
    <submittedName>
        <fullName evidence="10">MFS family permease</fullName>
    </submittedName>
</protein>
<feature type="domain" description="Major facilitator superfamily (MFS) profile" evidence="9">
    <location>
        <begin position="22"/>
        <end position="436"/>
    </location>
</feature>
<keyword evidence="3" id="KW-1003">Cell membrane</keyword>
<dbReference type="PANTHER" id="PTHR43045:SF1">
    <property type="entry name" value="SHIKIMATE TRANSPORTER"/>
    <property type="match status" value="1"/>
</dbReference>
<keyword evidence="5 8" id="KW-1133">Transmembrane helix</keyword>
<evidence type="ECO:0000256" key="7">
    <source>
        <dbReference type="SAM" id="MobiDB-lite"/>
    </source>
</evidence>
<feature type="transmembrane region" description="Helical" evidence="8">
    <location>
        <begin position="288"/>
        <end position="307"/>
    </location>
</feature>
<name>A0A2U3PA72_9MYCO</name>
<feature type="transmembrane region" description="Helical" evidence="8">
    <location>
        <begin position="96"/>
        <end position="117"/>
    </location>
</feature>
<evidence type="ECO:0000256" key="6">
    <source>
        <dbReference type="ARBA" id="ARBA00023136"/>
    </source>
</evidence>
<dbReference type="PROSITE" id="PS50850">
    <property type="entry name" value="MFS"/>
    <property type="match status" value="1"/>
</dbReference>
<evidence type="ECO:0000313" key="11">
    <source>
        <dbReference type="Proteomes" id="UP000240424"/>
    </source>
</evidence>
<dbReference type="InterPro" id="IPR020846">
    <property type="entry name" value="MFS_dom"/>
</dbReference>
<dbReference type="Pfam" id="PF00083">
    <property type="entry name" value="Sugar_tr"/>
    <property type="match status" value="1"/>
</dbReference>
<feature type="region of interest" description="Disordered" evidence="7">
    <location>
        <begin position="448"/>
        <end position="473"/>
    </location>
</feature>
<feature type="transmembrane region" description="Helical" evidence="8">
    <location>
        <begin position="63"/>
        <end position="84"/>
    </location>
</feature>
<comment type="subcellular location">
    <subcellularLocation>
        <location evidence="1">Cell membrane</location>
        <topology evidence="1">Multi-pass membrane protein</topology>
    </subcellularLocation>
</comment>
<keyword evidence="4 8" id="KW-0812">Transmembrane</keyword>
<feature type="transmembrane region" description="Helical" evidence="8">
    <location>
        <begin position="123"/>
        <end position="150"/>
    </location>
</feature>
<evidence type="ECO:0000256" key="3">
    <source>
        <dbReference type="ARBA" id="ARBA00022475"/>
    </source>
</evidence>
<evidence type="ECO:0000259" key="9">
    <source>
        <dbReference type="PROSITE" id="PS50850"/>
    </source>
</evidence>
<keyword evidence="2" id="KW-0813">Transport</keyword>
<dbReference type="EMBL" id="FUEZ01000004">
    <property type="protein sequence ID" value="SPM40585.1"/>
    <property type="molecule type" value="Genomic_DNA"/>
</dbReference>
<dbReference type="Proteomes" id="UP000240424">
    <property type="component" value="Unassembled WGS sequence"/>
</dbReference>
<evidence type="ECO:0000256" key="8">
    <source>
        <dbReference type="SAM" id="Phobius"/>
    </source>
</evidence>
<dbReference type="PROSITE" id="PS00217">
    <property type="entry name" value="SUGAR_TRANSPORT_2"/>
    <property type="match status" value="1"/>
</dbReference>
<feature type="transmembrane region" description="Helical" evidence="8">
    <location>
        <begin position="319"/>
        <end position="338"/>
    </location>
</feature>
<dbReference type="InterPro" id="IPR005829">
    <property type="entry name" value="Sugar_transporter_CS"/>
</dbReference>
<dbReference type="SUPFAM" id="SSF103473">
    <property type="entry name" value="MFS general substrate transporter"/>
    <property type="match status" value="1"/>
</dbReference>
<evidence type="ECO:0000256" key="2">
    <source>
        <dbReference type="ARBA" id="ARBA00022448"/>
    </source>
</evidence>
<evidence type="ECO:0000313" key="10">
    <source>
        <dbReference type="EMBL" id="SPM40585.1"/>
    </source>
</evidence>
<dbReference type="GO" id="GO:0005886">
    <property type="term" value="C:plasma membrane"/>
    <property type="evidence" value="ECO:0007669"/>
    <property type="project" value="UniProtKB-SubCell"/>
</dbReference>
<accession>A0A2U3PA72</accession>
<feature type="transmembrane region" description="Helical" evidence="8">
    <location>
        <begin position="265"/>
        <end position="282"/>
    </location>
</feature>
<feature type="transmembrane region" description="Helical" evidence="8">
    <location>
        <begin position="162"/>
        <end position="184"/>
    </location>
</feature>
<keyword evidence="6 8" id="KW-0472">Membrane</keyword>
<proteinExistence type="predicted"/>
<feature type="transmembrane region" description="Helical" evidence="8">
    <location>
        <begin position="413"/>
        <end position="431"/>
    </location>
</feature>
<gene>
    <name evidence="10" type="ORF">MNAB215_2786</name>
</gene>
<dbReference type="STRING" id="1841861.GCA_900157365_01105"/>